<sequence length="267" mass="31019">MAKSSAEILEGKNWIKNYRKYCDNHLIESLRILIIILLFCITHVSAQEVKGILYDSEGRVADFEIVNQNTGVQSATGVEGFFAIQAEVGDSLVFNSIQYEKQLLIVEPRHLQETIVVELKKSINALDQVNISSSSGEFNAERENTALKKEFVSDRERNWFLYEIPNSKGNLYDGLVSIFNKLFPKEPEIRIIELRDFQELFASGETLNYEYLKARLQIPENRYNLFFDYLESKSLNYDLLDESKRLDLIQQINDLAEEYLMMLEMDE</sequence>
<protein>
    <recommendedName>
        <fullName evidence="3">Carboxypeptidase-like protein</fullName>
    </recommendedName>
</protein>
<dbReference type="RefSeq" id="WP_241550854.1">
    <property type="nucleotide sequence ID" value="NZ_JANCNS010000001.1"/>
</dbReference>
<dbReference type="EMBL" id="JANCNS010000001">
    <property type="protein sequence ID" value="MCP9198853.1"/>
    <property type="molecule type" value="Genomic_DNA"/>
</dbReference>
<evidence type="ECO:0000313" key="2">
    <source>
        <dbReference type="Proteomes" id="UP001155280"/>
    </source>
</evidence>
<dbReference type="AlphaFoldDB" id="A0A9X2KVW0"/>
<proteinExistence type="predicted"/>
<reference evidence="1" key="1">
    <citation type="submission" date="2022-07" db="EMBL/GenBank/DDBJ databases">
        <title>Gramela sediminis sp. nov., isolated from deep-sea sediment of the Indian Ocean.</title>
        <authorList>
            <person name="Shi H."/>
        </authorList>
    </citation>
    <scope>NUCLEOTIDE SEQUENCE</scope>
    <source>
        <strain evidence="1">GC03-9</strain>
    </source>
</reference>
<accession>A0A9X2KVW0</accession>
<name>A0A9X2KVW0_9FLAO</name>
<gene>
    <name evidence="1" type="ORF">MKO06_02975</name>
</gene>
<evidence type="ECO:0008006" key="3">
    <source>
        <dbReference type="Google" id="ProtNLM"/>
    </source>
</evidence>
<organism evidence="1 2">
    <name type="scientific">Christiangramia oceanisediminis</name>
    <dbReference type="NCBI Taxonomy" id="2920386"/>
    <lineage>
        <taxon>Bacteria</taxon>
        <taxon>Pseudomonadati</taxon>
        <taxon>Bacteroidota</taxon>
        <taxon>Flavobacteriia</taxon>
        <taxon>Flavobacteriales</taxon>
        <taxon>Flavobacteriaceae</taxon>
        <taxon>Christiangramia</taxon>
    </lineage>
</organism>
<evidence type="ECO:0000313" key="1">
    <source>
        <dbReference type="EMBL" id="MCP9198853.1"/>
    </source>
</evidence>
<dbReference type="Proteomes" id="UP001155280">
    <property type="component" value="Unassembled WGS sequence"/>
</dbReference>
<keyword evidence="2" id="KW-1185">Reference proteome</keyword>
<comment type="caution">
    <text evidence="1">The sequence shown here is derived from an EMBL/GenBank/DDBJ whole genome shotgun (WGS) entry which is preliminary data.</text>
</comment>